<keyword evidence="7 9" id="KW-0573">Peptidoglycan synthesis</keyword>
<evidence type="ECO:0000256" key="4">
    <source>
        <dbReference type="ARBA" id="ARBA00022741"/>
    </source>
</evidence>
<dbReference type="PANTHER" id="PTHR23135">
    <property type="entry name" value="MUR LIGASE FAMILY MEMBER"/>
    <property type="match status" value="1"/>
</dbReference>
<keyword evidence="9" id="KW-0131">Cell cycle</keyword>
<name>A0A2M7XEG8_9BACT</name>
<dbReference type="Gene3D" id="3.90.190.20">
    <property type="entry name" value="Mur ligase, C-terminal domain"/>
    <property type="match status" value="1"/>
</dbReference>
<comment type="similarity">
    <text evidence="1">Belongs to the MurCDEF family. MurE subfamily.</text>
</comment>
<dbReference type="InterPro" id="IPR018109">
    <property type="entry name" value="Folylpolyglutamate_synth_CS"/>
</dbReference>
<dbReference type="SUPFAM" id="SSF53623">
    <property type="entry name" value="MurD-like peptide ligases, catalytic domain"/>
    <property type="match status" value="1"/>
</dbReference>
<dbReference type="NCBIfam" id="TIGR01085">
    <property type="entry name" value="murE"/>
    <property type="match status" value="1"/>
</dbReference>
<evidence type="ECO:0000256" key="2">
    <source>
        <dbReference type="ARBA" id="ARBA00022490"/>
    </source>
</evidence>
<evidence type="ECO:0000313" key="13">
    <source>
        <dbReference type="Proteomes" id="UP000229385"/>
    </source>
</evidence>
<gene>
    <name evidence="12" type="ORF">CO174_00490</name>
</gene>
<evidence type="ECO:0000259" key="10">
    <source>
        <dbReference type="Pfam" id="PF02875"/>
    </source>
</evidence>
<dbReference type="GO" id="GO:0008360">
    <property type="term" value="P:regulation of cell shape"/>
    <property type="evidence" value="ECO:0007669"/>
    <property type="project" value="UniProtKB-KW"/>
</dbReference>
<dbReference type="GO" id="GO:0071555">
    <property type="term" value="P:cell wall organization"/>
    <property type="evidence" value="ECO:0007669"/>
    <property type="project" value="UniProtKB-KW"/>
</dbReference>
<keyword evidence="5" id="KW-0067">ATP-binding</keyword>
<evidence type="ECO:0000256" key="1">
    <source>
        <dbReference type="ARBA" id="ARBA00005898"/>
    </source>
</evidence>
<dbReference type="InterPro" id="IPR036565">
    <property type="entry name" value="Mur-like_cat_sf"/>
</dbReference>
<accession>A0A2M7XEG8</accession>
<dbReference type="Pfam" id="PF08245">
    <property type="entry name" value="Mur_ligase_M"/>
    <property type="match status" value="1"/>
</dbReference>
<dbReference type="EMBL" id="PFWU01000005">
    <property type="protein sequence ID" value="PJA46271.1"/>
    <property type="molecule type" value="Genomic_DNA"/>
</dbReference>
<dbReference type="Gene3D" id="3.40.1190.10">
    <property type="entry name" value="Mur-like, catalytic domain"/>
    <property type="match status" value="1"/>
</dbReference>
<keyword evidence="6 9" id="KW-0133">Cell shape</keyword>
<dbReference type="InterPro" id="IPR036615">
    <property type="entry name" value="Mur_ligase_C_dom_sf"/>
</dbReference>
<comment type="caution">
    <text evidence="12">The sequence shown here is derived from an EMBL/GenBank/DDBJ whole genome shotgun (WGS) entry which is preliminary data.</text>
</comment>
<evidence type="ECO:0008006" key="14">
    <source>
        <dbReference type="Google" id="ProtNLM"/>
    </source>
</evidence>
<dbReference type="GO" id="GO:0005524">
    <property type="term" value="F:ATP binding"/>
    <property type="evidence" value="ECO:0007669"/>
    <property type="project" value="UniProtKB-KW"/>
</dbReference>
<evidence type="ECO:0000256" key="9">
    <source>
        <dbReference type="RuleBase" id="RU004135"/>
    </source>
</evidence>
<dbReference type="InterPro" id="IPR005761">
    <property type="entry name" value="UDP-N-AcMur-Glu-dNH2Pim_ligase"/>
</dbReference>
<dbReference type="PROSITE" id="PS01011">
    <property type="entry name" value="FOLYLPOLYGLU_SYNT_1"/>
    <property type="match status" value="1"/>
</dbReference>
<dbReference type="AlphaFoldDB" id="A0A2M7XEG8"/>
<organism evidence="12 13">
    <name type="scientific">Candidatus Uhrbacteria bacterium CG_4_9_14_3_um_filter_50_9</name>
    <dbReference type="NCBI Taxonomy" id="1975035"/>
    <lineage>
        <taxon>Bacteria</taxon>
        <taxon>Candidatus Uhriibacteriota</taxon>
    </lineage>
</organism>
<dbReference type="Pfam" id="PF02875">
    <property type="entry name" value="Mur_ligase_C"/>
    <property type="match status" value="1"/>
</dbReference>
<evidence type="ECO:0000256" key="5">
    <source>
        <dbReference type="ARBA" id="ARBA00022840"/>
    </source>
</evidence>
<proteinExistence type="inferred from homology"/>
<keyword evidence="8 9" id="KW-0961">Cell wall biogenesis/degradation</keyword>
<dbReference type="Proteomes" id="UP000229385">
    <property type="component" value="Unassembled WGS sequence"/>
</dbReference>
<reference evidence="13" key="1">
    <citation type="submission" date="2017-09" db="EMBL/GenBank/DDBJ databases">
        <title>Depth-based differentiation of microbial function through sediment-hosted aquifers and enrichment of novel symbionts in the deep terrestrial subsurface.</title>
        <authorList>
            <person name="Probst A.J."/>
            <person name="Ladd B."/>
            <person name="Jarett J.K."/>
            <person name="Geller-Mcgrath D.E."/>
            <person name="Sieber C.M.K."/>
            <person name="Emerson J.B."/>
            <person name="Anantharaman K."/>
            <person name="Thomas B.C."/>
            <person name="Malmstrom R."/>
            <person name="Stieglmeier M."/>
            <person name="Klingl A."/>
            <person name="Woyke T."/>
            <person name="Ryan C.M."/>
            <person name="Banfield J.F."/>
        </authorList>
    </citation>
    <scope>NUCLEOTIDE SEQUENCE [LARGE SCALE GENOMIC DNA]</scope>
</reference>
<keyword evidence="2" id="KW-0963">Cytoplasm</keyword>
<evidence type="ECO:0000256" key="7">
    <source>
        <dbReference type="ARBA" id="ARBA00022984"/>
    </source>
</evidence>
<evidence type="ECO:0000313" key="12">
    <source>
        <dbReference type="EMBL" id="PJA46271.1"/>
    </source>
</evidence>
<dbReference type="GO" id="GO:0051301">
    <property type="term" value="P:cell division"/>
    <property type="evidence" value="ECO:0007669"/>
    <property type="project" value="UniProtKB-KW"/>
</dbReference>
<keyword evidence="4" id="KW-0547">Nucleotide-binding</keyword>
<feature type="domain" description="Mur ligase central" evidence="11">
    <location>
        <begin position="42"/>
        <end position="257"/>
    </location>
</feature>
<dbReference type="InterPro" id="IPR013221">
    <property type="entry name" value="Mur_ligase_cen"/>
</dbReference>
<evidence type="ECO:0000256" key="8">
    <source>
        <dbReference type="ARBA" id="ARBA00023316"/>
    </source>
</evidence>
<dbReference type="GO" id="GO:0005737">
    <property type="term" value="C:cytoplasm"/>
    <property type="evidence" value="ECO:0007669"/>
    <property type="project" value="UniProtKB-SubCell"/>
</dbReference>
<sequence length="439" mass="48622">MLKRILRSMIPESMIQLYHWFLARFAALIYRYPSRELIVIGVTGTNGKSTTVQFIGQLLESLGERVGWTTTASFKVAENEWVNDKKMTMLGRFQTQKLLREMVDAGCRYAIVETSSQGIAQSRHVGIDYDVAVFTNLTPEHIEAHGGFEPYKQAKGKLFSSLNRFVVKKINGKEIKKIAVANLDDPYAHYFLSLGGEMKTGFGLISNNGTDINTAPVIPERFDLSGACTTLELQGLTIHLKTIGRFNVLNVLAAMTTVHALGYSWEDVQTAAEALEGVPGRLERIDEGQPFTVIVDYAYEPAALSAVYEALEFIEHKRLIHITGSAGGGRDVARRRILGEMAAEHDDIVIVANEDPYDEDPMQIIHEVADAALRAGKQDGVNLFRILDRQEAIEKATQIARPGDLVLITGKGSEPVMAVANGQKIPWDDRAAVRKALRH</sequence>
<evidence type="ECO:0000256" key="3">
    <source>
        <dbReference type="ARBA" id="ARBA00022598"/>
    </source>
</evidence>
<evidence type="ECO:0000256" key="6">
    <source>
        <dbReference type="ARBA" id="ARBA00022960"/>
    </source>
</evidence>
<dbReference type="SUPFAM" id="SSF53244">
    <property type="entry name" value="MurD-like peptide ligases, peptide-binding domain"/>
    <property type="match status" value="1"/>
</dbReference>
<dbReference type="PANTHER" id="PTHR23135:SF4">
    <property type="entry name" value="UDP-N-ACETYLMURAMOYL-L-ALANYL-D-GLUTAMATE--2,6-DIAMINOPIMELATE LIGASE MURE HOMOLOG, CHLOROPLASTIC"/>
    <property type="match status" value="1"/>
</dbReference>
<keyword evidence="9" id="KW-0132">Cell division</keyword>
<comment type="pathway">
    <text evidence="9">Cell wall biogenesis; peptidoglycan biosynthesis.</text>
</comment>
<dbReference type="InterPro" id="IPR004101">
    <property type="entry name" value="Mur_ligase_C"/>
</dbReference>
<dbReference type="GO" id="GO:0004326">
    <property type="term" value="F:tetrahydrofolylpolyglutamate synthase activity"/>
    <property type="evidence" value="ECO:0007669"/>
    <property type="project" value="InterPro"/>
</dbReference>
<dbReference type="GO" id="GO:0009252">
    <property type="term" value="P:peptidoglycan biosynthetic process"/>
    <property type="evidence" value="ECO:0007669"/>
    <property type="project" value="UniProtKB-UniPathway"/>
</dbReference>
<comment type="subcellular location">
    <subcellularLocation>
        <location evidence="9">Cytoplasm</location>
    </subcellularLocation>
</comment>
<dbReference type="UniPathway" id="UPA00219"/>
<feature type="domain" description="Mur ligase C-terminal" evidence="10">
    <location>
        <begin position="280"/>
        <end position="412"/>
    </location>
</feature>
<keyword evidence="3" id="KW-0436">Ligase</keyword>
<evidence type="ECO:0000259" key="11">
    <source>
        <dbReference type="Pfam" id="PF08245"/>
    </source>
</evidence>
<protein>
    <recommendedName>
        <fullName evidence="14">UDP-N-acetylmuramoyl-L-alanyl-D-glutamate--2, 6-diaminopimelate ligase</fullName>
    </recommendedName>
</protein>